<keyword evidence="8" id="KW-1185">Reference proteome</keyword>
<keyword evidence="4" id="KW-0547">Nucleotide-binding</keyword>
<dbReference type="InterPro" id="IPR013482">
    <property type="entry name" value="Molybde_CF_guanTrfase"/>
</dbReference>
<evidence type="ECO:0000256" key="2">
    <source>
        <dbReference type="ARBA" id="ARBA00022679"/>
    </source>
</evidence>
<gene>
    <name evidence="7" type="ORF">KDB89_11030</name>
</gene>
<name>A0ABX8SJH8_9ACTN</name>
<dbReference type="PANTHER" id="PTHR19136:SF81">
    <property type="entry name" value="MOLYBDENUM COFACTOR GUANYLYLTRANSFERASE"/>
    <property type="match status" value="1"/>
</dbReference>
<dbReference type="EMBL" id="CP079216">
    <property type="protein sequence ID" value="QXT62283.1"/>
    <property type="molecule type" value="Genomic_DNA"/>
</dbReference>
<dbReference type="GO" id="GO:0016779">
    <property type="term" value="F:nucleotidyltransferase activity"/>
    <property type="evidence" value="ECO:0007669"/>
    <property type="project" value="UniProtKB-KW"/>
</dbReference>
<dbReference type="InterPro" id="IPR025877">
    <property type="entry name" value="MobA-like_NTP_Trfase"/>
</dbReference>
<keyword evidence="5" id="KW-0460">Magnesium</keyword>
<dbReference type="CDD" id="cd02503">
    <property type="entry name" value="MobA"/>
    <property type="match status" value="1"/>
</dbReference>
<feature type="domain" description="MobA-like NTP transferase" evidence="6">
    <location>
        <begin position="8"/>
        <end position="148"/>
    </location>
</feature>
<organism evidence="7 8">
    <name type="scientific">Tessaracoccus palaemonis</name>
    <dbReference type="NCBI Taxonomy" id="2829499"/>
    <lineage>
        <taxon>Bacteria</taxon>
        <taxon>Bacillati</taxon>
        <taxon>Actinomycetota</taxon>
        <taxon>Actinomycetes</taxon>
        <taxon>Propionibacteriales</taxon>
        <taxon>Propionibacteriaceae</taxon>
        <taxon>Tessaracoccus</taxon>
    </lineage>
</organism>
<evidence type="ECO:0000259" key="6">
    <source>
        <dbReference type="Pfam" id="PF12804"/>
    </source>
</evidence>
<protein>
    <submittedName>
        <fullName evidence="7">Molybdenum cofactor guanylyltransferase</fullName>
    </submittedName>
</protein>
<dbReference type="Pfam" id="PF12804">
    <property type="entry name" value="NTP_transf_3"/>
    <property type="match status" value="1"/>
</dbReference>
<sequence>MEARTATVILAGGRSTRMPGDKLALVIDGRTLLERAVAAASSVSDTVVVAGPRPHWWPDDSAGVTFVVEDPPFGGPVAGVAAALPRLGDVHDVLLLAGDLADPASVVRLLCDAELAHDGVVLEDVDGMAQPLAGRYRLAALRAAVERLGHVRNVEVRALMRSLSLTRLPAPEPVTRNVDTPAAAHAVRAILPRASTP</sequence>
<keyword evidence="2" id="KW-0808">Transferase</keyword>
<dbReference type="RefSeq" id="WP_219080980.1">
    <property type="nucleotide sequence ID" value="NZ_CP079216.1"/>
</dbReference>
<evidence type="ECO:0000256" key="5">
    <source>
        <dbReference type="ARBA" id="ARBA00022842"/>
    </source>
</evidence>
<evidence type="ECO:0000313" key="7">
    <source>
        <dbReference type="EMBL" id="QXT62283.1"/>
    </source>
</evidence>
<proteinExistence type="predicted"/>
<reference evidence="7 8" key="1">
    <citation type="submission" date="2021-07" db="EMBL/GenBank/DDBJ databases">
        <title>complete genome sequencing of Tessaracoccus sp.J1M15.</title>
        <authorList>
            <person name="Bae J.-W."/>
            <person name="Kim D.-y."/>
        </authorList>
    </citation>
    <scope>NUCLEOTIDE SEQUENCE [LARGE SCALE GENOMIC DNA]</scope>
    <source>
        <strain evidence="7 8">J1M15</strain>
    </source>
</reference>
<dbReference type="PANTHER" id="PTHR19136">
    <property type="entry name" value="MOLYBDENUM COFACTOR GUANYLYLTRANSFERASE"/>
    <property type="match status" value="1"/>
</dbReference>
<evidence type="ECO:0000313" key="8">
    <source>
        <dbReference type="Proteomes" id="UP000824504"/>
    </source>
</evidence>
<keyword evidence="7" id="KW-0548">Nucleotidyltransferase</keyword>
<dbReference type="Proteomes" id="UP000824504">
    <property type="component" value="Chromosome"/>
</dbReference>
<keyword evidence="3" id="KW-0479">Metal-binding</keyword>
<keyword evidence="1" id="KW-0963">Cytoplasm</keyword>
<evidence type="ECO:0000256" key="3">
    <source>
        <dbReference type="ARBA" id="ARBA00022723"/>
    </source>
</evidence>
<accession>A0ABX8SJH8</accession>
<evidence type="ECO:0000256" key="1">
    <source>
        <dbReference type="ARBA" id="ARBA00022490"/>
    </source>
</evidence>
<evidence type="ECO:0000256" key="4">
    <source>
        <dbReference type="ARBA" id="ARBA00022741"/>
    </source>
</evidence>